<comment type="caution">
    <text evidence="1">The sequence shown here is derived from an EMBL/GenBank/DDBJ whole genome shotgun (WGS) entry which is preliminary data.</text>
</comment>
<proteinExistence type="predicted"/>
<dbReference type="EMBL" id="JAIWYP010000002">
    <property type="protein sequence ID" value="KAH3860605.1"/>
    <property type="molecule type" value="Genomic_DNA"/>
</dbReference>
<keyword evidence="2" id="KW-1185">Reference proteome</keyword>
<reference evidence="1" key="2">
    <citation type="submission" date="2020-11" db="EMBL/GenBank/DDBJ databases">
        <authorList>
            <person name="McCartney M.A."/>
            <person name="Auch B."/>
            <person name="Kono T."/>
            <person name="Mallez S."/>
            <person name="Becker A."/>
            <person name="Gohl D.M."/>
            <person name="Silverstein K.A.T."/>
            <person name="Koren S."/>
            <person name="Bechman K.B."/>
            <person name="Herman A."/>
            <person name="Abrahante J.E."/>
            <person name="Garbe J."/>
        </authorList>
    </citation>
    <scope>NUCLEOTIDE SEQUENCE</scope>
    <source>
        <strain evidence="1">Duluth1</strain>
        <tissue evidence="1">Whole animal</tissue>
    </source>
</reference>
<dbReference type="AlphaFoldDB" id="A0A9D4LM90"/>
<organism evidence="1 2">
    <name type="scientific">Dreissena polymorpha</name>
    <name type="common">Zebra mussel</name>
    <name type="synonym">Mytilus polymorpha</name>
    <dbReference type="NCBI Taxonomy" id="45954"/>
    <lineage>
        <taxon>Eukaryota</taxon>
        <taxon>Metazoa</taxon>
        <taxon>Spiralia</taxon>
        <taxon>Lophotrochozoa</taxon>
        <taxon>Mollusca</taxon>
        <taxon>Bivalvia</taxon>
        <taxon>Autobranchia</taxon>
        <taxon>Heteroconchia</taxon>
        <taxon>Euheterodonta</taxon>
        <taxon>Imparidentia</taxon>
        <taxon>Neoheterodontei</taxon>
        <taxon>Myida</taxon>
        <taxon>Dreissenoidea</taxon>
        <taxon>Dreissenidae</taxon>
        <taxon>Dreissena</taxon>
    </lineage>
</organism>
<accession>A0A9D4LM90</accession>
<evidence type="ECO:0000313" key="1">
    <source>
        <dbReference type="EMBL" id="KAH3860605.1"/>
    </source>
</evidence>
<name>A0A9D4LM90_DREPO</name>
<dbReference type="Proteomes" id="UP000828390">
    <property type="component" value="Unassembled WGS sequence"/>
</dbReference>
<reference evidence="1" key="1">
    <citation type="journal article" date="2019" name="bioRxiv">
        <title>The Genome of the Zebra Mussel, Dreissena polymorpha: A Resource for Invasive Species Research.</title>
        <authorList>
            <person name="McCartney M.A."/>
            <person name="Auch B."/>
            <person name="Kono T."/>
            <person name="Mallez S."/>
            <person name="Zhang Y."/>
            <person name="Obille A."/>
            <person name="Becker A."/>
            <person name="Abrahante J.E."/>
            <person name="Garbe J."/>
            <person name="Badalamenti J.P."/>
            <person name="Herman A."/>
            <person name="Mangelson H."/>
            <person name="Liachko I."/>
            <person name="Sullivan S."/>
            <person name="Sone E.D."/>
            <person name="Koren S."/>
            <person name="Silverstein K.A.T."/>
            <person name="Beckman K.B."/>
            <person name="Gohl D.M."/>
        </authorList>
    </citation>
    <scope>NUCLEOTIDE SEQUENCE</scope>
    <source>
        <strain evidence="1">Duluth1</strain>
        <tissue evidence="1">Whole animal</tissue>
    </source>
</reference>
<gene>
    <name evidence="1" type="ORF">DPMN_023515</name>
</gene>
<sequence length="238" mass="26054">MDQKYPLLTNFITKFLYGSVKTAWSTAYKLIYQVVQLYDLARAKHKSSVKQGLLRGLVLLVSRGLERLLDLGLVRELVLLVSRGLERLLDLGLVRELVLLVSRGLERLLDLGLVRDLVLLVSRGLERLLDLGLVRELVLLVSRGARSVVGSGIGARASVAGVQGARAVGRGLYIAGGVFGIALIHVDVYTLVNSAIETADGTMPDLSKDIYALADELMKQCLNDAEINQMIEDTIRCL</sequence>
<protein>
    <submittedName>
        <fullName evidence="1">Uncharacterized protein</fullName>
    </submittedName>
</protein>
<evidence type="ECO:0000313" key="2">
    <source>
        <dbReference type="Proteomes" id="UP000828390"/>
    </source>
</evidence>